<keyword evidence="4" id="KW-0904">Protein phosphatase</keyword>
<organism evidence="8 9">
    <name type="scientific">Streptomyces daliensis</name>
    <dbReference type="NCBI Taxonomy" id="299421"/>
    <lineage>
        <taxon>Bacteria</taxon>
        <taxon>Bacillati</taxon>
        <taxon>Actinomycetota</taxon>
        <taxon>Actinomycetes</taxon>
        <taxon>Kitasatosporales</taxon>
        <taxon>Streptomycetaceae</taxon>
        <taxon>Streptomyces</taxon>
    </lineage>
</organism>
<feature type="non-terminal residue" evidence="8">
    <location>
        <position position="62"/>
    </location>
</feature>
<comment type="similarity">
    <text evidence="1">Belongs to the low molecular weight phosphotyrosine protein phosphatase family.</text>
</comment>
<dbReference type="PANTHER" id="PTHR11717">
    <property type="entry name" value="LOW MOLECULAR WEIGHT PROTEIN TYROSINE PHOSPHATASE"/>
    <property type="match status" value="1"/>
</dbReference>
<dbReference type="InterPro" id="IPR023485">
    <property type="entry name" value="Ptyr_pPase"/>
</dbReference>
<dbReference type="Proteomes" id="UP000675554">
    <property type="component" value="Unassembled WGS sequence"/>
</dbReference>
<evidence type="ECO:0000256" key="6">
    <source>
        <dbReference type="SAM" id="MobiDB-lite"/>
    </source>
</evidence>
<dbReference type="InterPro" id="IPR036196">
    <property type="entry name" value="Ptyr_pPase_sf"/>
</dbReference>
<keyword evidence="9" id="KW-1185">Reference proteome</keyword>
<comment type="caution">
    <text evidence="8">The sequence shown here is derived from an EMBL/GenBank/DDBJ whole genome shotgun (WGS) entry which is preliminary data.</text>
</comment>
<dbReference type="EMBL" id="JAGSMN010001740">
    <property type="protein sequence ID" value="MBR7678700.1"/>
    <property type="molecule type" value="Genomic_DNA"/>
</dbReference>
<gene>
    <name evidence="8" type="ORF">KDA82_38270</name>
</gene>
<dbReference type="EC" id="3.1.3.48" evidence="2"/>
<sequence>MYSVCFVCTGNICRSPMAEAVFRARVEEAGLDDLVTTSSAGTGSWHVGDPADPRTSAALGAA</sequence>
<evidence type="ECO:0000256" key="5">
    <source>
        <dbReference type="PIRSR" id="PIRSR617867-1"/>
    </source>
</evidence>
<evidence type="ECO:0000313" key="8">
    <source>
        <dbReference type="EMBL" id="MBR7678700.1"/>
    </source>
</evidence>
<feature type="active site" description="Nucleophile" evidence="5">
    <location>
        <position position="8"/>
    </location>
</feature>
<accession>A0A8T4J5H4</accession>
<proteinExistence type="inferred from homology"/>
<name>A0A8T4J5H4_9ACTN</name>
<keyword evidence="3" id="KW-0378">Hydrolase</keyword>
<evidence type="ECO:0000313" key="9">
    <source>
        <dbReference type="Proteomes" id="UP000675554"/>
    </source>
</evidence>
<dbReference type="Gene3D" id="3.40.50.2300">
    <property type="match status" value="1"/>
</dbReference>
<feature type="active site" evidence="5">
    <location>
        <position position="14"/>
    </location>
</feature>
<dbReference type="InterPro" id="IPR050438">
    <property type="entry name" value="LMW_PTPase"/>
</dbReference>
<reference evidence="8" key="1">
    <citation type="submission" date="2021-04" db="EMBL/GenBank/DDBJ databases">
        <title>Sequencing of actinobacteria type strains.</title>
        <authorList>
            <person name="Nguyen G.-S."/>
            <person name="Wentzel A."/>
        </authorList>
    </citation>
    <scope>NUCLEOTIDE SEQUENCE</scope>
    <source>
        <strain evidence="8">DSM 42095</strain>
    </source>
</reference>
<evidence type="ECO:0000256" key="1">
    <source>
        <dbReference type="ARBA" id="ARBA00011063"/>
    </source>
</evidence>
<evidence type="ECO:0000256" key="4">
    <source>
        <dbReference type="ARBA" id="ARBA00022912"/>
    </source>
</evidence>
<evidence type="ECO:0000256" key="2">
    <source>
        <dbReference type="ARBA" id="ARBA00013064"/>
    </source>
</evidence>
<dbReference type="Pfam" id="PF01451">
    <property type="entry name" value="LMWPc"/>
    <property type="match status" value="1"/>
</dbReference>
<evidence type="ECO:0000259" key="7">
    <source>
        <dbReference type="Pfam" id="PF01451"/>
    </source>
</evidence>
<feature type="region of interest" description="Disordered" evidence="6">
    <location>
        <begin position="38"/>
        <end position="62"/>
    </location>
</feature>
<dbReference type="AlphaFoldDB" id="A0A8T4J5H4"/>
<protein>
    <recommendedName>
        <fullName evidence="2">protein-tyrosine-phosphatase</fullName>
        <ecNumber evidence="2">3.1.3.48</ecNumber>
    </recommendedName>
</protein>
<dbReference type="SUPFAM" id="SSF52788">
    <property type="entry name" value="Phosphotyrosine protein phosphatases I"/>
    <property type="match status" value="1"/>
</dbReference>
<feature type="domain" description="Phosphotyrosine protein phosphatase I" evidence="7">
    <location>
        <begin position="4"/>
        <end position="59"/>
    </location>
</feature>
<dbReference type="PRINTS" id="PR00719">
    <property type="entry name" value="LMWPTPASE"/>
</dbReference>
<dbReference type="InterPro" id="IPR017867">
    <property type="entry name" value="Tyr_phospatase_low_mol_wt"/>
</dbReference>
<dbReference type="PANTHER" id="PTHR11717:SF7">
    <property type="entry name" value="LOW MOLECULAR WEIGHT PHOSPHOTYROSINE PROTEIN PHOSPHATASE"/>
    <property type="match status" value="1"/>
</dbReference>
<dbReference type="GO" id="GO:0004725">
    <property type="term" value="F:protein tyrosine phosphatase activity"/>
    <property type="evidence" value="ECO:0007669"/>
    <property type="project" value="UniProtKB-EC"/>
</dbReference>
<evidence type="ECO:0000256" key="3">
    <source>
        <dbReference type="ARBA" id="ARBA00022801"/>
    </source>
</evidence>